<protein>
    <recommendedName>
        <fullName evidence="4">ABC-2 family transporter</fullName>
    </recommendedName>
</protein>
<keyword evidence="1" id="KW-0472">Membrane</keyword>
<dbReference type="OrthoDB" id="1852297at2"/>
<evidence type="ECO:0000313" key="3">
    <source>
        <dbReference type="Proteomes" id="UP000294545"/>
    </source>
</evidence>
<organism evidence="2 3">
    <name type="scientific">Natranaerovirga hydrolytica</name>
    <dbReference type="NCBI Taxonomy" id="680378"/>
    <lineage>
        <taxon>Bacteria</taxon>
        <taxon>Bacillati</taxon>
        <taxon>Bacillota</taxon>
        <taxon>Clostridia</taxon>
        <taxon>Lachnospirales</taxon>
        <taxon>Natranaerovirgaceae</taxon>
        <taxon>Natranaerovirga</taxon>
    </lineage>
</organism>
<dbReference type="Proteomes" id="UP000294545">
    <property type="component" value="Unassembled WGS sequence"/>
</dbReference>
<sequence>MKKEIKTSLYLLSGYRNPILIFYMIMISIALLIGITSSATATGQVNTTASGLEISTIIFLFVVGLNAFKEDFKFLMANNVTRKKFYISNILTMLSVTFIMSIIDVTLSYFYQAIVGNYESLGNQIYGNMSVIASILYYFSLYTLAIVIGLVITIIYYRSNQIMKIIVSITPIALFYLMLYLNSQSNNAIGEAVGRFFVFALGLSRSTPNPYMGVITFFLASIGLLLINKIIMIKAPIKN</sequence>
<keyword evidence="1" id="KW-0812">Transmembrane</keyword>
<evidence type="ECO:0008006" key="4">
    <source>
        <dbReference type="Google" id="ProtNLM"/>
    </source>
</evidence>
<name>A0A4R1MZA9_9FIRM</name>
<feature type="transmembrane region" description="Helical" evidence="1">
    <location>
        <begin position="211"/>
        <end position="231"/>
    </location>
</feature>
<dbReference type="EMBL" id="SMGQ01000011">
    <property type="protein sequence ID" value="TCK98606.1"/>
    <property type="molecule type" value="Genomic_DNA"/>
</dbReference>
<gene>
    <name evidence="2" type="ORF">EDC19_1038</name>
</gene>
<feature type="transmembrane region" description="Helical" evidence="1">
    <location>
        <begin position="20"/>
        <end position="41"/>
    </location>
</feature>
<accession>A0A4R1MZA9</accession>
<feature type="transmembrane region" description="Helical" evidence="1">
    <location>
        <begin position="47"/>
        <end position="68"/>
    </location>
</feature>
<proteinExistence type="predicted"/>
<evidence type="ECO:0000313" key="2">
    <source>
        <dbReference type="EMBL" id="TCK98606.1"/>
    </source>
</evidence>
<dbReference type="AlphaFoldDB" id="A0A4R1MZA9"/>
<feature type="transmembrane region" description="Helical" evidence="1">
    <location>
        <begin position="131"/>
        <end position="155"/>
    </location>
</feature>
<dbReference type="RefSeq" id="WP_132281500.1">
    <property type="nucleotide sequence ID" value="NZ_SMGQ01000011.1"/>
</dbReference>
<keyword evidence="1" id="KW-1133">Transmembrane helix</keyword>
<feature type="transmembrane region" description="Helical" evidence="1">
    <location>
        <begin position="162"/>
        <end position="181"/>
    </location>
</feature>
<evidence type="ECO:0000256" key="1">
    <source>
        <dbReference type="SAM" id="Phobius"/>
    </source>
</evidence>
<comment type="caution">
    <text evidence="2">The sequence shown here is derived from an EMBL/GenBank/DDBJ whole genome shotgun (WGS) entry which is preliminary data.</text>
</comment>
<feature type="transmembrane region" description="Helical" evidence="1">
    <location>
        <begin position="89"/>
        <end position="111"/>
    </location>
</feature>
<reference evidence="2 3" key="1">
    <citation type="submission" date="2019-03" db="EMBL/GenBank/DDBJ databases">
        <title>Genomic Encyclopedia of Type Strains, Phase IV (KMG-IV): sequencing the most valuable type-strain genomes for metagenomic binning, comparative biology and taxonomic classification.</title>
        <authorList>
            <person name="Goeker M."/>
        </authorList>
    </citation>
    <scope>NUCLEOTIDE SEQUENCE [LARGE SCALE GENOMIC DNA]</scope>
    <source>
        <strain evidence="2 3">DSM 24176</strain>
    </source>
</reference>
<keyword evidence="3" id="KW-1185">Reference proteome</keyword>